<keyword evidence="3" id="KW-1185">Reference proteome</keyword>
<feature type="compositionally biased region" description="Low complexity" evidence="1">
    <location>
        <begin position="1"/>
        <end position="22"/>
    </location>
</feature>
<dbReference type="Proteomes" id="UP000479710">
    <property type="component" value="Unassembled WGS sequence"/>
</dbReference>
<dbReference type="OrthoDB" id="783167at2759"/>
<sequence length="79" mass="8531">MVPWRRSSSARPSGPARLPAGGTARVSPDISAELSPLAGEEEGADEERWSALVPDLLADILRRVEAGSERWPPRRDVVA</sequence>
<name>A0A6G1E552_9ORYZ</name>
<accession>A0A6G1E552</accession>
<organism evidence="2 3">
    <name type="scientific">Oryza meyeriana var. granulata</name>
    <dbReference type="NCBI Taxonomy" id="110450"/>
    <lineage>
        <taxon>Eukaryota</taxon>
        <taxon>Viridiplantae</taxon>
        <taxon>Streptophyta</taxon>
        <taxon>Embryophyta</taxon>
        <taxon>Tracheophyta</taxon>
        <taxon>Spermatophyta</taxon>
        <taxon>Magnoliopsida</taxon>
        <taxon>Liliopsida</taxon>
        <taxon>Poales</taxon>
        <taxon>Poaceae</taxon>
        <taxon>BOP clade</taxon>
        <taxon>Oryzoideae</taxon>
        <taxon>Oryzeae</taxon>
        <taxon>Oryzinae</taxon>
        <taxon>Oryza</taxon>
        <taxon>Oryza meyeriana</taxon>
    </lineage>
</organism>
<comment type="caution">
    <text evidence="2">The sequence shown here is derived from an EMBL/GenBank/DDBJ whole genome shotgun (WGS) entry which is preliminary data.</text>
</comment>
<reference evidence="2 3" key="1">
    <citation type="submission" date="2019-11" db="EMBL/GenBank/DDBJ databases">
        <title>Whole genome sequence of Oryza granulata.</title>
        <authorList>
            <person name="Li W."/>
        </authorList>
    </citation>
    <scope>NUCLEOTIDE SEQUENCE [LARGE SCALE GENOMIC DNA]</scope>
    <source>
        <strain evidence="3">cv. Menghai</strain>
        <tissue evidence="2">Leaf</tissue>
    </source>
</reference>
<gene>
    <name evidence="2" type="ORF">E2562_032321</name>
</gene>
<protein>
    <submittedName>
        <fullName evidence="2">Uncharacterized protein</fullName>
    </submittedName>
</protein>
<feature type="region of interest" description="Disordered" evidence="1">
    <location>
        <begin position="1"/>
        <end position="30"/>
    </location>
</feature>
<proteinExistence type="predicted"/>
<evidence type="ECO:0000256" key="1">
    <source>
        <dbReference type="SAM" id="MobiDB-lite"/>
    </source>
</evidence>
<dbReference type="EMBL" id="SPHZ02000005">
    <property type="protein sequence ID" value="KAF0919909.1"/>
    <property type="molecule type" value="Genomic_DNA"/>
</dbReference>
<evidence type="ECO:0000313" key="2">
    <source>
        <dbReference type="EMBL" id="KAF0919909.1"/>
    </source>
</evidence>
<evidence type="ECO:0000313" key="3">
    <source>
        <dbReference type="Proteomes" id="UP000479710"/>
    </source>
</evidence>
<dbReference type="AlphaFoldDB" id="A0A6G1E552"/>